<sequence>MDPLPRNIPTKNVSRNIPTAVVPRNIPTEALPRNILTAEVCRNIPIPLFSRNGSEDRSIGNIRGDTDDQS</sequence>
<evidence type="ECO:0000313" key="3">
    <source>
        <dbReference type="Proteomes" id="UP000266723"/>
    </source>
</evidence>
<dbReference type="EMBL" id="QGKV02000759">
    <property type="protein sequence ID" value="KAF3563304.1"/>
    <property type="molecule type" value="Genomic_DNA"/>
</dbReference>
<reference evidence="2 3" key="1">
    <citation type="journal article" date="2020" name="BMC Genomics">
        <title>Intraspecific diversification of the crop wild relative Brassica cretica Lam. using demographic model selection.</title>
        <authorList>
            <person name="Kioukis A."/>
            <person name="Michalopoulou V.A."/>
            <person name="Briers L."/>
            <person name="Pirintsos S."/>
            <person name="Studholme D.J."/>
            <person name="Pavlidis P."/>
            <person name="Sarris P.F."/>
        </authorList>
    </citation>
    <scope>NUCLEOTIDE SEQUENCE [LARGE SCALE GENOMIC DNA]</scope>
    <source>
        <strain evidence="3">cv. PFS-1207/04</strain>
    </source>
</reference>
<feature type="region of interest" description="Disordered" evidence="1">
    <location>
        <begin position="49"/>
        <end position="70"/>
    </location>
</feature>
<protein>
    <submittedName>
        <fullName evidence="2">Uncharacterized protein</fullName>
    </submittedName>
</protein>
<dbReference type="Proteomes" id="UP000266723">
    <property type="component" value="Unassembled WGS sequence"/>
</dbReference>
<organism evidence="2 3">
    <name type="scientific">Brassica cretica</name>
    <name type="common">Mustard</name>
    <dbReference type="NCBI Taxonomy" id="69181"/>
    <lineage>
        <taxon>Eukaryota</taxon>
        <taxon>Viridiplantae</taxon>
        <taxon>Streptophyta</taxon>
        <taxon>Embryophyta</taxon>
        <taxon>Tracheophyta</taxon>
        <taxon>Spermatophyta</taxon>
        <taxon>Magnoliopsida</taxon>
        <taxon>eudicotyledons</taxon>
        <taxon>Gunneridae</taxon>
        <taxon>Pentapetalae</taxon>
        <taxon>rosids</taxon>
        <taxon>malvids</taxon>
        <taxon>Brassicales</taxon>
        <taxon>Brassicaceae</taxon>
        <taxon>Brassiceae</taxon>
        <taxon>Brassica</taxon>
    </lineage>
</organism>
<comment type="caution">
    <text evidence="2">The sequence shown here is derived from an EMBL/GenBank/DDBJ whole genome shotgun (WGS) entry which is preliminary data.</text>
</comment>
<accession>A0ABQ7CV56</accession>
<keyword evidence="3" id="KW-1185">Reference proteome</keyword>
<name>A0ABQ7CV56_BRACR</name>
<gene>
    <name evidence="2" type="ORF">DY000_02018609</name>
</gene>
<evidence type="ECO:0000313" key="2">
    <source>
        <dbReference type="EMBL" id="KAF3563304.1"/>
    </source>
</evidence>
<evidence type="ECO:0000256" key="1">
    <source>
        <dbReference type="SAM" id="MobiDB-lite"/>
    </source>
</evidence>
<proteinExistence type="predicted"/>